<gene>
    <name evidence="1" type="ordered locus">HCW_02965</name>
</gene>
<name>I0ELQ5_HELC0</name>
<dbReference type="Pfam" id="PF01856">
    <property type="entry name" value="HP_OMP"/>
    <property type="match status" value="1"/>
</dbReference>
<dbReference type="Proteomes" id="UP000005010">
    <property type="component" value="Chromosome"/>
</dbReference>
<proteinExistence type="predicted"/>
<sequence>MRCCHQVTPPPSNRDFIKIPHFNLSRVLKLSALAFSVSCATNSAQLQELSDQKIQKEQKKAFMDTDKKKIEQVRSKQNAMADKKAFFAGVGYSGMASGWAGLFQQNWGDSVSNINSSQAILNGFDLNAGYQYIGKKYPLIGVRVGFMYSFKTGDYYQNQSILQSSNNILVVYQDETSQKVSMNTYSLFIDFLNDFYQSKKSFVGWFLGAGFGGESVSFGSNATDSVDVTQFQGFGTLGLRGGNKHHTLEVSGSLHGDKGNCPFGQGSICPNSISNSNSLSVKSAYGLWTIYATWNVNYIYRF</sequence>
<accession>I0ELQ5</accession>
<evidence type="ECO:0000313" key="1">
    <source>
        <dbReference type="EMBL" id="AFI03874.1"/>
    </source>
</evidence>
<keyword evidence="2" id="KW-1185">Reference proteome</keyword>
<dbReference type="EMBL" id="CP003479">
    <property type="protein sequence ID" value="AFI03874.1"/>
    <property type="molecule type" value="Genomic_DNA"/>
</dbReference>
<dbReference type="AlphaFoldDB" id="I0ELQ5"/>
<dbReference type="KEGG" id="hce:HCW_02965"/>
<evidence type="ECO:0008006" key="3">
    <source>
        <dbReference type="Google" id="ProtNLM"/>
    </source>
</evidence>
<organism evidence="1 2">
    <name type="scientific">Helicobacter cetorum (strain ATCC BAA-429 / MIT 00-7128)</name>
    <dbReference type="NCBI Taxonomy" id="182217"/>
    <lineage>
        <taxon>Bacteria</taxon>
        <taxon>Pseudomonadati</taxon>
        <taxon>Campylobacterota</taxon>
        <taxon>Epsilonproteobacteria</taxon>
        <taxon>Campylobacterales</taxon>
        <taxon>Helicobacteraceae</taxon>
        <taxon>Helicobacter</taxon>
    </lineage>
</organism>
<dbReference type="RefSeq" id="WP_014660746.1">
    <property type="nucleotide sequence ID" value="NC_017737.1"/>
</dbReference>
<dbReference type="PATRIC" id="fig|182217.3.peg.637"/>
<dbReference type="InterPro" id="IPR002718">
    <property type="entry name" value="OMP_Helicobacter"/>
</dbReference>
<evidence type="ECO:0000313" key="2">
    <source>
        <dbReference type="Proteomes" id="UP000005010"/>
    </source>
</evidence>
<protein>
    <recommendedName>
        <fullName evidence="3">Outer membrane beta-barrel protein</fullName>
    </recommendedName>
</protein>
<dbReference type="STRING" id="182217.HCW_02965"/>
<dbReference type="HOGENOM" id="CLU_062595_0_0_7"/>
<reference evidence="2" key="1">
    <citation type="submission" date="2012-04" db="EMBL/GenBank/DDBJ databases">
        <title>Complete genome sequence of Helicobacter cetorum strain MIT 00-7128.</title>
        <authorList>
            <person name="Kersulyte D."/>
            <person name="Berg D.E."/>
        </authorList>
    </citation>
    <scope>NUCLEOTIDE SEQUENCE [LARGE SCALE GENOMIC DNA]</scope>
    <source>
        <strain evidence="2">MIT 00-7128</strain>
    </source>
</reference>